<name>K5W8V0_PHACS</name>
<dbReference type="RefSeq" id="XP_007389559.1">
    <property type="nucleotide sequence ID" value="XM_007389497.1"/>
</dbReference>
<dbReference type="Proteomes" id="UP000008370">
    <property type="component" value="Unassembled WGS sequence"/>
</dbReference>
<dbReference type="EMBL" id="JH930468">
    <property type="protein sequence ID" value="EKM60343.1"/>
    <property type="molecule type" value="Genomic_DNA"/>
</dbReference>
<keyword evidence="2" id="KW-1185">Reference proteome</keyword>
<evidence type="ECO:0000313" key="2">
    <source>
        <dbReference type="Proteomes" id="UP000008370"/>
    </source>
</evidence>
<proteinExistence type="predicted"/>
<dbReference type="InParanoid" id="K5W8V0"/>
<dbReference type="HOGENOM" id="CLU_1797141_0_0_1"/>
<evidence type="ECO:0008006" key="3">
    <source>
        <dbReference type="Google" id="ProtNLM"/>
    </source>
</evidence>
<dbReference type="KEGG" id="pco:PHACADRAFT_23719"/>
<reference evidence="1 2" key="1">
    <citation type="journal article" date="2012" name="BMC Genomics">
        <title>Comparative genomics of the white-rot fungi, Phanerochaete carnosa and P. chrysosporium, to elucidate the genetic basis of the distinct wood types they colonize.</title>
        <authorList>
            <person name="Suzuki H."/>
            <person name="MacDonald J."/>
            <person name="Syed K."/>
            <person name="Salamov A."/>
            <person name="Hori C."/>
            <person name="Aerts A."/>
            <person name="Henrissat B."/>
            <person name="Wiebenga A."/>
            <person name="vanKuyk P.A."/>
            <person name="Barry K."/>
            <person name="Lindquist E."/>
            <person name="LaButti K."/>
            <person name="Lapidus A."/>
            <person name="Lucas S."/>
            <person name="Coutinho P."/>
            <person name="Gong Y."/>
            <person name="Samejima M."/>
            <person name="Mahadevan R."/>
            <person name="Abou-Zaid M."/>
            <person name="de Vries R.P."/>
            <person name="Igarashi K."/>
            <person name="Yadav J.S."/>
            <person name="Grigoriev I.V."/>
            <person name="Master E.R."/>
        </authorList>
    </citation>
    <scope>NUCLEOTIDE SEQUENCE [LARGE SCALE GENOMIC DNA]</scope>
    <source>
        <strain evidence="1 2">HHB-10118-sp</strain>
    </source>
</reference>
<dbReference type="OrthoDB" id="3268787at2759"/>
<protein>
    <recommendedName>
        <fullName evidence="3">BTB domain-containing protein</fullName>
    </recommendedName>
</protein>
<gene>
    <name evidence="1" type="ORF">PHACADRAFT_23719</name>
</gene>
<dbReference type="GeneID" id="18913657"/>
<organism evidence="1 2">
    <name type="scientific">Phanerochaete carnosa (strain HHB-10118-sp)</name>
    <name type="common">White-rot fungus</name>
    <name type="synonym">Peniophora carnosa</name>
    <dbReference type="NCBI Taxonomy" id="650164"/>
    <lineage>
        <taxon>Eukaryota</taxon>
        <taxon>Fungi</taxon>
        <taxon>Dikarya</taxon>
        <taxon>Basidiomycota</taxon>
        <taxon>Agaricomycotina</taxon>
        <taxon>Agaricomycetes</taxon>
        <taxon>Polyporales</taxon>
        <taxon>Phanerochaetaceae</taxon>
        <taxon>Phanerochaete</taxon>
    </lineage>
</organism>
<dbReference type="AlphaFoldDB" id="K5W8V0"/>
<sequence length="144" mass="15916">MFSLPTNGSTNESYDGAPLFQMQDDAGELAELIGALYDLKLPPMRLLDPQNPERASAALKLAKKYEVGSICARIKCTKLRAMFVIAVPINVDIGPFIPEPASAIRFAREFNVPSILPAAFYTLALTDVQRNWDSADYRPFHAAR</sequence>
<evidence type="ECO:0000313" key="1">
    <source>
        <dbReference type="EMBL" id="EKM60343.1"/>
    </source>
</evidence>
<accession>K5W8V0</accession>